<dbReference type="GO" id="GO:0000324">
    <property type="term" value="C:fungal-type vacuole"/>
    <property type="evidence" value="ECO:0007669"/>
    <property type="project" value="TreeGrafter"/>
</dbReference>
<dbReference type="InterPro" id="IPR001948">
    <property type="entry name" value="Peptidase_M18"/>
</dbReference>
<feature type="compositionally biased region" description="Low complexity" evidence="10">
    <location>
        <begin position="34"/>
        <end position="46"/>
    </location>
</feature>
<dbReference type="Gene3D" id="3.40.630.10">
    <property type="entry name" value="Zn peptidases"/>
    <property type="match status" value="1"/>
</dbReference>
<keyword evidence="7 9" id="KW-0862">Zinc</keyword>
<dbReference type="Gene3D" id="2.30.250.10">
    <property type="entry name" value="Aminopeptidase i, Domain 2"/>
    <property type="match status" value="1"/>
</dbReference>
<evidence type="ECO:0000256" key="3">
    <source>
        <dbReference type="ARBA" id="ARBA00022438"/>
    </source>
</evidence>
<keyword evidence="3 9" id="KW-0031">Aminopeptidase</keyword>
<evidence type="ECO:0000256" key="10">
    <source>
        <dbReference type="SAM" id="MobiDB-lite"/>
    </source>
</evidence>
<evidence type="ECO:0000256" key="8">
    <source>
        <dbReference type="ARBA" id="ARBA00023049"/>
    </source>
</evidence>
<comment type="similarity">
    <text evidence="2 9">Belongs to the peptidase M18 family.</text>
</comment>
<keyword evidence="6 9" id="KW-0378">Hydrolase</keyword>
<dbReference type="AlphaFoldDB" id="A0A0H5C0L4"/>
<dbReference type="SUPFAM" id="SSF101821">
    <property type="entry name" value="Aminopeptidase/glucanase lid domain"/>
    <property type="match status" value="1"/>
</dbReference>
<evidence type="ECO:0000256" key="9">
    <source>
        <dbReference type="RuleBase" id="RU004386"/>
    </source>
</evidence>
<name>A0A0H5C0L4_CYBJN</name>
<evidence type="ECO:0000256" key="7">
    <source>
        <dbReference type="ARBA" id="ARBA00022833"/>
    </source>
</evidence>
<protein>
    <submittedName>
        <fullName evidence="11">LAP4 protein</fullName>
    </submittedName>
</protein>
<dbReference type="SUPFAM" id="SSF53187">
    <property type="entry name" value="Zn-dependent exopeptidases"/>
    <property type="match status" value="1"/>
</dbReference>
<dbReference type="PRINTS" id="PR00932">
    <property type="entry name" value="AMINO1PTASE"/>
</dbReference>
<dbReference type="GO" id="GO:0070006">
    <property type="term" value="F:metalloaminopeptidase activity"/>
    <property type="evidence" value="ECO:0007669"/>
    <property type="project" value="TreeGrafter"/>
</dbReference>
<dbReference type="Proteomes" id="UP000038830">
    <property type="component" value="Unassembled WGS sequence"/>
</dbReference>
<feature type="region of interest" description="Disordered" evidence="10">
    <location>
        <begin position="29"/>
        <end position="82"/>
    </location>
</feature>
<dbReference type="InterPro" id="IPR023358">
    <property type="entry name" value="Peptidase_M18_dom2"/>
</dbReference>
<comment type="cofactor">
    <cofactor evidence="1">
        <name>Zn(2+)</name>
        <dbReference type="ChEBI" id="CHEBI:29105"/>
    </cofactor>
</comment>
<keyword evidence="5 9" id="KW-0479">Metal-binding</keyword>
<evidence type="ECO:0000256" key="5">
    <source>
        <dbReference type="ARBA" id="ARBA00022723"/>
    </source>
</evidence>
<dbReference type="GO" id="GO:0008270">
    <property type="term" value="F:zinc ion binding"/>
    <property type="evidence" value="ECO:0007669"/>
    <property type="project" value="InterPro"/>
</dbReference>
<keyword evidence="4 9" id="KW-0645">Protease</keyword>
<dbReference type="PANTHER" id="PTHR28570:SF4">
    <property type="entry name" value="VACUOLAR AMINOPEPTIDASE 1"/>
    <property type="match status" value="1"/>
</dbReference>
<evidence type="ECO:0000313" key="11">
    <source>
        <dbReference type="EMBL" id="CEP21181.1"/>
    </source>
</evidence>
<feature type="compositionally biased region" description="Basic residues" evidence="10">
    <location>
        <begin position="47"/>
        <end position="59"/>
    </location>
</feature>
<evidence type="ECO:0000256" key="2">
    <source>
        <dbReference type="ARBA" id="ARBA00008290"/>
    </source>
</evidence>
<gene>
    <name evidence="11" type="primary">LAP4</name>
    <name evidence="11" type="ORF">BN1211_1212</name>
</gene>
<dbReference type="Pfam" id="PF02127">
    <property type="entry name" value="Peptidase_M18"/>
    <property type="match status" value="1"/>
</dbReference>
<organism evidence="11 12">
    <name type="scientific">Cyberlindnera jadinii (strain ATCC 18201 / CBS 1600 / BCRC 20928 / JCM 3617 / NBRC 0987 / NRRL Y-1542)</name>
    <name type="common">Torula yeast</name>
    <name type="synonym">Candida utilis</name>
    <dbReference type="NCBI Taxonomy" id="983966"/>
    <lineage>
        <taxon>Eukaryota</taxon>
        <taxon>Fungi</taxon>
        <taxon>Dikarya</taxon>
        <taxon>Ascomycota</taxon>
        <taxon>Saccharomycotina</taxon>
        <taxon>Saccharomycetes</taxon>
        <taxon>Phaffomycetales</taxon>
        <taxon>Phaffomycetaceae</taxon>
        <taxon>Cyberlindnera</taxon>
    </lineage>
</organism>
<accession>A0A0H5C0L4</accession>
<dbReference type="PANTHER" id="PTHR28570">
    <property type="entry name" value="ASPARTYL AMINOPEPTIDASE"/>
    <property type="match status" value="1"/>
</dbReference>
<reference evidence="12" key="1">
    <citation type="journal article" date="2015" name="J. Biotechnol.">
        <title>The structure of the Cyberlindnera jadinii genome and its relation to Candida utilis analyzed by the occurrence of single nucleotide polymorphisms.</title>
        <authorList>
            <person name="Rupp O."/>
            <person name="Brinkrolf K."/>
            <person name="Buerth C."/>
            <person name="Kunigo M."/>
            <person name="Schneider J."/>
            <person name="Jaenicke S."/>
            <person name="Goesmann A."/>
            <person name="Puehler A."/>
            <person name="Jaeger K.-E."/>
            <person name="Ernst J.F."/>
        </authorList>
    </citation>
    <scope>NUCLEOTIDE SEQUENCE [LARGE SCALE GENOMIC DNA]</scope>
    <source>
        <strain evidence="12">ATCC 18201 / CBS 1600 / BCRC 20928 / JCM 3617 / NBRC 0987 / NRRL Y-1542</strain>
    </source>
</reference>
<evidence type="ECO:0000256" key="1">
    <source>
        <dbReference type="ARBA" id="ARBA00001947"/>
    </source>
</evidence>
<evidence type="ECO:0000313" key="12">
    <source>
        <dbReference type="Proteomes" id="UP000038830"/>
    </source>
</evidence>
<dbReference type="EMBL" id="CDQK01000001">
    <property type="protein sequence ID" value="CEP21181.1"/>
    <property type="molecule type" value="Genomic_DNA"/>
</dbReference>
<evidence type="ECO:0000256" key="6">
    <source>
        <dbReference type="ARBA" id="ARBA00022801"/>
    </source>
</evidence>
<sequence>MERELNFDKAELAMRQAFDLFQLGASMLKKEDNSSSAGKTSSSAAVRSKKKVSSKKKASRNTVFDDEQTTPDDDSEDELAGDDNLYRSSKVMKKTGSFTNEDYYLGYSHRYIDFTAGNPTTYHVVEHFSKLLESKGFTYLSEKEDWGELTPGLYYTVRNGTNLGAFVLGEGWKPEFGSGIVGAHVDALAAKLKPVSKKSKVDGYELLGVAPYAGALSPVWFDRDLGIAGRVLVKVKDPKSPVGYKIVSKLIDSSPKPIARISTLAPHFGAVSNPPYDTEEKAIPVIAFSPGPDVPPSEAEKSAPLYGKHSLELLRYIASLAKVEVQDLAILDLDLFDVQRGTLSGIKDDFLIAPRIDDRLCSFAALHGLLEFAEKPIPKGLFNQVLLYDNEEIGSLTRQGAKSNLITSITQRVITSTQEIADGQSVDTLSKISFANSIILSADVTHLLNPTYKSEYLENHFPLPNIGVTVALDPNGHMATDSVGWSLVEELAKINDDKIQYFQIKNNARSGGTIGPSISSLTGARTVDLGIAQLSMHSIRAAIGSRDVGLGVKFFRGFYQNWRNVYDAYGDL</sequence>
<proteinExistence type="inferred from homology"/>
<feature type="compositionally biased region" description="Acidic residues" evidence="10">
    <location>
        <begin position="64"/>
        <end position="81"/>
    </location>
</feature>
<dbReference type="GO" id="GO:0006508">
    <property type="term" value="P:proteolysis"/>
    <property type="evidence" value="ECO:0007669"/>
    <property type="project" value="UniProtKB-KW"/>
</dbReference>
<keyword evidence="8 9" id="KW-0482">Metalloprotease</keyword>
<evidence type="ECO:0000256" key="4">
    <source>
        <dbReference type="ARBA" id="ARBA00022670"/>
    </source>
</evidence>